<protein>
    <submittedName>
        <fullName evidence="1">Uncharacterized protein</fullName>
    </submittedName>
</protein>
<accession>A0A392QTJ2</accession>
<sequence>MWVVREGLGRWEWQWRSLFVWEEELLNELTELLPSNGVIRGPVHSAPELQVFHIIWKSPAPSKVTTFS</sequence>
<reference evidence="1 2" key="1">
    <citation type="journal article" date="2018" name="Front. Plant Sci.">
        <title>Red Clover (Trifolium pratense) and Zigzag Clover (T. medium) - A Picture of Genomic Similarities and Differences.</title>
        <authorList>
            <person name="Dluhosova J."/>
            <person name="Istvanek J."/>
            <person name="Nedelnik J."/>
            <person name="Repkova J."/>
        </authorList>
    </citation>
    <scope>NUCLEOTIDE SEQUENCE [LARGE SCALE GENOMIC DNA]</scope>
    <source>
        <strain evidence="2">cv. 10/8</strain>
        <tissue evidence="1">Leaf</tissue>
    </source>
</reference>
<dbReference type="EMBL" id="LXQA010157789">
    <property type="protein sequence ID" value="MCI27182.1"/>
    <property type="molecule type" value="Genomic_DNA"/>
</dbReference>
<evidence type="ECO:0000313" key="2">
    <source>
        <dbReference type="Proteomes" id="UP000265520"/>
    </source>
</evidence>
<keyword evidence="2" id="KW-1185">Reference proteome</keyword>
<proteinExistence type="predicted"/>
<name>A0A392QTJ2_9FABA</name>
<dbReference type="Proteomes" id="UP000265520">
    <property type="component" value="Unassembled WGS sequence"/>
</dbReference>
<feature type="non-terminal residue" evidence="1">
    <location>
        <position position="68"/>
    </location>
</feature>
<comment type="caution">
    <text evidence="1">The sequence shown here is derived from an EMBL/GenBank/DDBJ whole genome shotgun (WGS) entry which is preliminary data.</text>
</comment>
<organism evidence="1 2">
    <name type="scientific">Trifolium medium</name>
    <dbReference type="NCBI Taxonomy" id="97028"/>
    <lineage>
        <taxon>Eukaryota</taxon>
        <taxon>Viridiplantae</taxon>
        <taxon>Streptophyta</taxon>
        <taxon>Embryophyta</taxon>
        <taxon>Tracheophyta</taxon>
        <taxon>Spermatophyta</taxon>
        <taxon>Magnoliopsida</taxon>
        <taxon>eudicotyledons</taxon>
        <taxon>Gunneridae</taxon>
        <taxon>Pentapetalae</taxon>
        <taxon>rosids</taxon>
        <taxon>fabids</taxon>
        <taxon>Fabales</taxon>
        <taxon>Fabaceae</taxon>
        <taxon>Papilionoideae</taxon>
        <taxon>50 kb inversion clade</taxon>
        <taxon>NPAAA clade</taxon>
        <taxon>Hologalegina</taxon>
        <taxon>IRL clade</taxon>
        <taxon>Trifolieae</taxon>
        <taxon>Trifolium</taxon>
    </lineage>
</organism>
<dbReference type="AlphaFoldDB" id="A0A392QTJ2"/>
<evidence type="ECO:0000313" key="1">
    <source>
        <dbReference type="EMBL" id="MCI27182.1"/>
    </source>
</evidence>